<name>A0A6A6R9B4_9PEZI</name>
<proteinExistence type="inferred from homology"/>
<evidence type="ECO:0000256" key="4">
    <source>
        <dbReference type="ARBA" id="ARBA00014848"/>
    </source>
</evidence>
<dbReference type="GO" id="GO:0000417">
    <property type="term" value="C:HIR complex"/>
    <property type="evidence" value="ECO:0007669"/>
    <property type="project" value="TreeGrafter"/>
</dbReference>
<comment type="function">
    <text evidence="1">Has a role in a nucleosome assembly pathway that is required for the integrity of heterochromatin and proper chromosome segregation.</text>
</comment>
<feature type="region of interest" description="Disordered" evidence="6">
    <location>
        <begin position="1"/>
        <end position="22"/>
    </location>
</feature>
<sequence length="1966" mass="219091">MSAFKALNVESDNESEDEVDDTKEIQIEDALKLYQTALKYHSEGPPSYDQASEAYKVLFASEIFKYAESLSEFRRHELYGDKLEFDNILQDDFEAGPVQLPGASDGAPNTLPQILHLSYKNYGQFLLESMQYRLQQAQAEQGHSVADAVAIRQGTEGPLRYFAEALDKDDADLDLWSRISSVAALVGSSRITRFCLEAVLDGDDEGLESILRLPGLEEGFAGHELKELAEKLQDDLSLMQAPLSSMKRKKLSRLLKTRLNPYPFAPLPSEVSKLNSSEISGRTPKQYALSPAKRDWAAVGEVILQQYMAEQSGYLDLGPGSGIQINLPPDPAREHHVSQPENDQVPTISDHGAQSNSSTSGDDKSANGIVQSQVAIPAVDRPTPEGEDSKQPEVDATEDVTMTEADADATEKEKEPELAAAPEASSAPSRKRSTDSAELPETADGGRVRSKRIRARESIVEGPGVDDAEMARQAEDMLAAFHTSDDVLFGTWIKHLEKLGVTGLTPPAQLRALYADAQPDAPINSVDSTSKAVCDMFFVMKYSPSKAAAVLLSSETVDLGGMSREAGLNAFLGYAKSGGSFNCTKPFLGDEGLSHFADTINSRWLSMKEVAFAWLETLLLPRSAAMSAASGDVKESTYLHFRWTDDLKRHVVQVIVNLDDYISQRLQDQISELNIEQLEHGTAGFSQAFEGKDMVILEMAQTLFELHLDIYSLIRHPNSGVDEATQTIQKDRLERWASMARDVITMRSCVHQAGDLDQLELRHIWASAFHISVCEDVPPEHILNCMDDLKSIFKSIGEPKIQIQNNAVMPELSVAAVDRELAKISMKGFFLKVFNHDEKDPVAVIESLEPILEPLDYMQQDIEPINDGNDRSQNEGSSTATFDEDSTSHEVHMTNPLREMRKFLDTANVSLRLSLWQRLREAYEAIDYPPKVVSCYLRSIEVITKEFCSPTYQDAQTSDRYFLLLSSLRIIDELLIKILQLVKGDDAAFDCIDYEHLQTSMKAITQFLEIMTAANVYEDLVRVQQIPTPKYDGSHNSLKFNAVLRKLHDMQMRAWILQFSLFKEGIVQNAGVFPTPDEDKYMFLRGVHYTTGLRGFCHAAGRTFLRLLKDEIVRFYDSPDGTFPDIGIELSQVLYDLYGLNTFTDPTQLIDFDSKPEVLERKTATQLLSFLMSQSQKMNTKDLPKSELKVAIDKVHGALGRPKANDDMAMNRKILNSFIKSPINPIDLFRCLEGIGTLSVKLITPSRAIAASKGWYYVMGSISLDKFRSQKRIAAGPTEDVNIAAAFFMQDLEYSTDRWETWYRLAQAYDMQLEEAVSWTAEKLNSNSLEILNFQRHAIHAYTMAVACAVRDADSSPQTIAKVSQMYEDFGNRIYSSSREPFSMHAFNLRETEQKYFSVQTIFQGEPFSPMRPFSAWKLASVLFKRAIAGNPNKWLNHYMLGKCLWKMHYADTVTRSTNKVPSYGEVVNAIVRAIDVLPKKDNRREPILEPHYKLVSIVFKLVNRKDIVPELGSEILENTSYARNIPACTDLDEWEPYILQILKALRSADKAGWHHRMTARAAHVIYDDSHEDYPVALGAKSEFTAQMFTKTMAVQVWKPENERPGRHFVYTSRYTRFFVRLLVQTGDRANLETLARRIRKKPHEFFEHAKLWGELCLAYLKLLRRMGNVPEGHEDAVFKSLNHEEFTARSTRLDQWCHANSTNPIVEVLREVVELKKLNNGLMKALLIDDLVGDAYAMLYAQVGPSLEPPQPPIPQHQAPANMMNLSSLMNIQTDGSSDSKPTFHTHGMPPQQEQQVPRPRAKGVGRRELQKKAEAAVLRPPAPAVPIPIRSPPTSARTSLANLVTMGLVPGSGSGQSSDTATPNLAVPVLPSNAPPENRLQVPLSAATSSRGEGVGASGSAPVSVPGSVHDSADDESELSELAEDDEADEDEKAKSLLPTLAAKGKTVGNWSGGKSVGADETGA</sequence>
<feature type="region of interest" description="Disordered" evidence="6">
    <location>
        <begin position="320"/>
        <end position="457"/>
    </location>
</feature>
<evidence type="ECO:0000256" key="5">
    <source>
        <dbReference type="ARBA" id="ARBA00023242"/>
    </source>
</evidence>
<protein>
    <recommendedName>
        <fullName evidence="4">Histone transcription regulator 3 homolog</fullName>
    </recommendedName>
</protein>
<evidence type="ECO:0000256" key="2">
    <source>
        <dbReference type="ARBA" id="ARBA00004123"/>
    </source>
</evidence>
<feature type="compositionally biased region" description="Low complexity" evidence="6">
    <location>
        <begin position="418"/>
        <end position="428"/>
    </location>
</feature>
<feature type="compositionally biased region" description="Polar residues" evidence="6">
    <location>
        <begin position="339"/>
        <end position="360"/>
    </location>
</feature>
<gene>
    <name evidence="7" type="ORF">BU16DRAFT_476383</name>
</gene>
<reference evidence="7" key="1">
    <citation type="journal article" date="2020" name="Stud. Mycol.">
        <title>101 Dothideomycetes genomes: a test case for predicting lifestyles and emergence of pathogens.</title>
        <authorList>
            <person name="Haridas S."/>
            <person name="Albert R."/>
            <person name="Binder M."/>
            <person name="Bloem J."/>
            <person name="Labutti K."/>
            <person name="Salamov A."/>
            <person name="Andreopoulos B."/>
            <person name="Baker S."/>
            <person name="Barry K."/>
            <person name="Bills G."/>
            <person name="Bluhm B."/>
            <person name="Cannon C."/>
            <person name="Castanera R."/>
            <person name="Culley D."/>
            <person name="Daum C."/>
            <person name="Ezra D."/>
            <person name="Gonzalez J."/>
            <person name="Henrissat B."/>
            <person name="Kuo A."/>
            <person name="Liang C."/>
            <person name="Lipzen A."/>
            <person name="Lutzoni F."/>
            <person name="Magnuson J."/>
            <person name="Mondo S."/>
            <person name="Nolan M."/>
            <person name="Ohm R."/>
            <person name="Pangilinan J."/>
            <person name="Park H.-J."/>
            <person name="Ramirez L."/>
            <person name="Alfaro M."/>
            <person name="Sun H."/>
            <person name="Tritt A."/>
            <person name="Yoshinaga Y."/>
            <person name="Zwiers L.-H."/>
            <person name="Turgeon B."/>
            <person name="Goodwin S."/>
            <person name="Spatafora J."/>
            <person name="Crous P."/>
            <person name="Grigoriev I."/>
        </authorList>
    </citation>
    <scope>NUCLEOTIDE SEQUENCE</scope>
    <source>
        <strain evidence="7">CBS 269.34</strain>
    </source>
</reference>
<evidence type="ECO:0000256" key="6">
    <source>
        <dbReference type="SAM" id="MobiDB-lite"/>
    </source>
</evidence>
<dbReference type="EMBL" id="MU004182">
    <property type="protein sequence ID" value="KAF2500972.1"/>
    <property type="molecule type" value="Genomic_DNA"/>
</dbReference>
<dbReference type="InterPro" id="IPR033053">
    <property type="entry name" value="Hir3/CABIN1"/>
</dbReference>
<feature type="region of interest" description="Disordered" evidence="6">
    <location>
        <begin position="1775"/>
        <end position="1809"/>
    </location>
</feature>
<dbReference type="PANTHER" id="PTHR15502">
    <property type="entry name" value="CALCINEURIN-BINDING PROTEIN CABIN 1-RELATED"/>
    <property type="match status" value="1"/>
</dbReference>
<feature type="compositionally biased region" description="Acidic residues" evidence="6">
    <location>
        <begin position="11"/>
        <end position="21"/>
    </location>
</feature>
<evidence type="ECO:0000256" key="3">
    <source>
        <dbReference type="ARBA" id="ARBA00007335"/>
    </source>
</evidence>
<dbReference type="Proteomes" id="UP000799750">
    <property type="component" value="Unassembled WGS sequence"/>
</dbReference>
<keyword evidence="8" id="KW-1185">Reference proteome</keyword>
<feature type="compositionally biased region" description="Acidic residues" evidence="6">
    <location>
        <begin position="1915"/>
        <end position="1933"/>
    </location>
</feature>
<dbReference type="GO" id="GO:0006325">
    <property type="term" value="P:chromatin organization"/>
    <property type="evidence" value="ECO:0007669"/>
    <property type="project" value="InterPro"/>
</dbReference>
<comment type="subcellular location">
    <subcellularLocation>
        <location evidence="2">Nucleus</location>
    </subcellularLocation>
</comment>
<dbReference type="OrthoDB" id="77564at2759"/>
<comment type="similarity">
    <text evidence="3">Belongs to the HIR3 family.</text>
</comment>
<accession>A0A6A6R9B4</accession>
<dbReference type="PANTHER" id="PTHR15502:SF7">
    <property type="entry name" value="CALCINEURIN-BINDING PROTEIN CABIN-1"/>
    <property type="match status" value="1"/>
</dbReference>
<organism evidence="7 8">
    <name type="scientific">Lophium mytilinum</name>
    <dbReference type="NCBI Taxonomy" id="390894"/>
    <lineage>
        <taxon>Eukaryota</taxon>
        <taxon>Fungi</taxon>
        <taxon>Dikarya</taxon>
        <taxon>Ascomycota</taxon>
        <taxon>Pezizomycotina</taxon>
        <taxon>Dothideomycetes</taxon>
        <taxon>Pleosporomycetidae</taxon>
        <taxon>Mytilinidiales</taxon>
        <taxon>Mytilinidiaceae</taxon>
        <taxon>Lophium</taxon>
    </lineage>
</organism>
<feature type="region of interest" description="Disordered" evidence="6">
    <location>
        <begin position="1853"/>
        <end position="1966"/>
    </location>
</feature>
<feature type="compositionally biased region" description="Low complexity" evidence="6">
    <location>
        <begin position="1900"/>
        <end position="1911"/>
    </location>
</feature>
<feature type="compositionally biased region" description="Low complexity" evidence="6">
    <location>
        <begin position="1791"/>
        <end position="1800"/>
    </location>
</feature>
<feature type="region of interest" description="Disordered" evidence="6">
    <location>
        <begin position="862"/>
        <end position="890"/>
    </location>
</feature>
<feature type="compositionally biased region" description="Basic and acidic residues" evidence="6">
    <location>
        <begin position="382"/>
        <end position="393"/>
    </location>
</feature>
<evidence type="ECO:0000313" key="8">
    <source>
        <dbReference type="Proteomes" id="UP000799750"/>
    </source>
</evidence>
<feature type="compositionally biased region" description="Polar residues" evidence="6">
    <location>
        <begin position="1775"/>
        <end position="1784"/>
    </location>
</feature>
<dbReference type="GO" id="GO:0005634">
    <property type="term" value="C:nucleus"/>
    <property type="evidence" value="ECO:0007669"/>
    <property type="project" value="UniProtKB-SubCell"/>
</dbReference>
<keyword evidence="5" id="KW-0539">Nucleus</keyword>
<evidence type="ECO:0000313" key="7">
    <source>
        <dbReference type="EMBL" id="KAF2500972.1"/>
    </source>
</evidence>
<dbReference type="GO" id="GO:0031491">
    <property type="term" value="F:nucleosome binding"/>
    <property type="evidence" value="ECO:0007669"/>
    <property type="project" value="TreeGrafter"/>
</dbReference>
<evidence type="ECO:0000256" key="1">
    <source>
        <dbReference type="ARBA" id="ARBA00002687"/>
    </source>
</evidence>